<proteinExistence type="predicted"/>
<feature type="region of interest" description="Disordered" evidence="1">
    <location>
        <begin position="363"/>
        <end position="420"/>
    </location>
</feature>
<evidence type="ECO:0000313" key="3">
    <source>
        <dbReference type="Proteomes" id="UP001187682"/>
    </source>
</evidence>
<dbReference type="EMBL" id="ONZQ02000002">
    <property type="protein sequence ID" value="SPN98537.1"/>
    <property type="molecule type" value="Genomic_DNA"/>
</dbReference>
<feature type="compositionally biased region" description="Basic and acidic residues" evidence="1">
    <location>
        <begin position="45"/>
        <end position="68"/>
    </location>
</feature>
<protein>
    <submittedName>
        <fullName evidence="2">Uncharacterized protein</fullName>
    </submittedName>
</protein>
<feature type="compositionally biased region" description="Basic and acidic residues" evidence="1">
    <location>
        <begin position="286"/>
        <end position="296"/>
    </location>
</feature>
<name>A0AAE8SRY5_9PEZI</name>
<dbReference type="AlphaFoldDB" id="A0AAE8SRY5"/>
<accession>A0AAE8SRY5</accession>
<reference evidence="2" key="1">
    <citation type="submission" date="2018-03" db="EMBL/GenBank/DDBJ databases">
        <authorList>
            <person name="Guldener U."/>
        </authorList>
    </citation>
    <scope>NUCLEOTIDE SEQUENCE</scope>
</reference>
<organism evidence="2 3">
    <name type="scientific">Cephalotrichum gorgonifer</name>
    <dbReference type="NCBI Taxonomy" id="2041049"/>
    <lineage>
        <taxon>Eukaryota</taxon>
        <taxon>Fungi</taxon>
        <taxon>Dikarya</taxon>
        <taxon>Ascomycota</taxon>
        <taxon>Pezizomycotina</taxon>
        <taxon>Sordariomycetes</taxon>
        <taxon>Hypocreomycetidae</taxon>
        <taxon>Microascales</taxon>
        <taxon>Microascaceae</taxon>
        <taxon>Cephalotrichum</taxon>
    </lineage>
</organism>
<gene>
    <name evidence="2" type="ORF">DNG_01583</name>
</gene>
<evidence type="ECO:0000256" key="1">
    <source>
        <dbReference type="SAM" id="MobiDB-lite"/>
    </source>
</evidence>
<comment type="caution">
    <text evidence="2">The sequence shown here is derived from an EMBL/GenBank/DDBJ whole genome shotgun (WGS) entry which is preliminary data.</text>
</comment>
<sequence>MRYGSRPSEISPLLAPEPRGPQPAARAPRTQPRQHRQSRSQSRAFDPHDLAARLESVLAEREAAELREGKRRVQSVAEASRSEPQLPGESGRGVVPQGNAAPVEPAADLRVGAKEGFSSSRSRKAMSFHGPRDLEYSMWQRSHTRASIIDDDRDRMSPLLSEPLRPPPSTARGSVSNASGDASGPVSSAPPSSKRPSQAGIPDFAVSHFGPMTAEPCLIDSPVHPSIKALRESEPLSPRGHRRRSSLRASKGSWDGLHEPTIFEAVPSDAKPGNRRTMFETSMRNESPREAQDTRPRTMSTGDLLQARKQVTDDTAAYTDRPSSTGPDVAYYEIANERRVYWARPDEDPKMTRSKKLFRKADSILRLRRGSSAKANDSSEGSPVEERESSNAAHGGGATKSPKSPKQHKSFWPFKKQVTV</sequence>
<dbReference type="Proteomes" id="UP001187682">
    <property type="component" value="Unassembled WGS sequence"/>
</dbReference>
<feature type="compositionally biased region" description="Low complexity" evidence="1">
    <location>
        <begin position="22"/>
        <end position="31"/>
    </location>
</feature>
<keyword evidence="3" id="KW-1185">Reference proteome</keyword>
<evidence type="ECO:0000313" key="2">
    <source>
        <dbReference type="EMBL" id="SPN98537.1"/>
    </source>
</evidence>
<feature type="region of interest" description="Disordered" evidence="1">
    <location>
        <begin position="1"/>
        <end position="330"/>
    </location>
</feature>
<feature type="compositionally biased region" description="Low complexity" evidence="1">
    <location>
        <begin position="178"/>
        <end position="192"/>
    </location>
</feature>